<feature type="non-terminal residue" evidence="1">
    <location>
        <position position="75"/>
    </location>
</feature>
<proteinExistence type="predicted"/>
<evidence type="ECO:0000313" key="2">
    <source>
        <dbReference type="Proteomes" id="UP000729357"/>
    </source>
</evidence>
<organism evidence="1 2">
    <name type="scientific">Aureobasidium melanogenum</name>
    <name type="common">Aureobasidium pullulans var. melanogenum</name>
    <dbReference type="NCBI Taxonomy" id="46634"/>
    <lineage>
        <taxon>Eukaryota</taxon>
        <taxon>Fungi</taxon>
        <taxon>Dikarya</taxon>
        <taxon>Ascomycota</taxon>
        <taxon>Pezizomycotina</taxon>
        <taxon>Dothideomycetes</taxon>
        <taxon>Dothideomycetidae</taxon>
        <taxon>Dothideales</taxon>
        <taxon>Saccotheciaceae</taxon>
        <taxon>Aureobasidium</taxon>
    </lineage>
</organism>
<comment type="caution">
    <text evidence="1">The sequence shown here is derived from an EMBL/GenBank/DDBJ whole genome shotgun (WGS) entry which is preliminary data.</text>
</comment>
<sequence length="75" mass="8304">MPALDTWDAAKELARHNGDNVMSSLDQGYAFYVAGTNRILAVLGPKAIGEVKPMIEEGEREIAGKEWDEGSKRWI</sequence>
<reference evidence="1" key="2">
    <citation type="submission" date="2021-08" db="EMBL/GenBank/DDBJ databases">
        <authorList>
            <person name="Gostincar C."/>
            <person name="Sun X."/>
            <person name="Song Z."/>
            <person name="Gunde-Cimerman N."/>
        </authorList>
    </citation>
    <scope>NUCLEOTIDE SEQUENCE</scope>
    <source>
        <strain evidence="1">EXF-9298</strain>
    </source>
</reference>
<dbReference type="Proteomes" id="UP000729357">
    <property type="component" value="Unassembled WGS sequence"/>
</dbReference>
<accession>A0A9P8G3M0</accession>
<evidence type="ECO:0000313" key="1">
    <source>
        <dbReference type="EMBL" id="KAG9990207.1"/>
    </source>
</evidence>
<reference evidence="1" key="1">
    <citation type="journal article" date="2021" name="J Fungi (Basel)">
        <title>Virulence traits and population genomics of the black yeast Aureobasidium melanogenum.</title>
        <authorList>
            <person name="Cernosa A."/>
            <person name="Sun X."/>
            <person name="Gostincar C."/>
            <person name="Fang C."/>
            <person name="Gunde-Cimerman N."/>
            <person name="Song Z."/>
        </authorList>
    </citation>
    <scope>NUCLEOTIDE SEQUENCE</scope>
    <source>
        <strain evidence="1">EXF-9298</strain>
    </source>
</reference>
<name>A0A9P8G3M0_AURME</name>
<gene>
    <name evidence="1" type="ORF">KCU98_g1313</name>
</gene>
<dbReference type="AlphaFoldDB" id="A0A9P8G3M0"/>
<protein>
    <submittedName>
        <fullName evidence="1">Uncharacterized protein</fullName>
    </submittedName>
</protein>
<dbReference type="EMBL" id="JAHFXS010000042">
    <property type="protein sequence ID" value="KAG9990207.1"/>
    <property type="molecule type" value="Genomic_DNA"/>
</dbReference>
<keyword evidence="2" id="KW-1185">Reference proteome</keyword>